<dbReference type="InterPro" id="IPR024173">
    <property type="entry name" value="Pesterase_MJ0037-like"/>
</dbReference>
<reference evidence="1 2" key="1">
    <citation type="submission" date="2017-06" db="EMBL/GenBank/DDBJ databases">
        <authorList>
            <person name="Kim H.J."/>
            <person name="Triplett B.A."/>
        </authorList>
    </citation>
    <scope>NUCLEOTIDE SEQUENCE [LARGE SCALE GENOMIC DNA]</scope>
    <source>
        <strain evidence="1 2">13146</strain>
    </source>
</reference>
<gene>
    <name evidence="1" type="ORF">CEE60_14625</name>
</gene>
<accession>A0A246HK16</accession>
<protein>
    <submittedName>
        <fullName evidence="1">Phosphoesterase</fullName>
    </submittedName>
</protein>
<evidence type="ECO:0000313" key="1">
    <source>
        <dbReference type="EMBL" id="OWQ51544.1"/>
    </source>
</evidence>
<dbReference type="AlphaFoldDB" id="A0A246HK16"/>
<sequence length="214" mass="23629">MAPELPITLAGEAVHLLGARALHWPARNALLIADLHLGKADLFRRSGIGLPSGGTSDDLLRLGAMVHRHDVRRLWILGDVLHGAAHRSAWYRQWQGWREQHPQLWIGALEGNHDRVLPKADLGIELLGERVQEGPFLLRHAPQRQAGLHVLCGHLHPLARLPGMQRRWPSFWMREGMTILPAFSGFTAGIAPVLGAGEQLVACVEDQAIALPAR</sequence>
<dbReference type="Proteomes" id="UP000198157">
    <property type="component" value="Unassembled WGS sequence"/>
</dbReference>
<dbReference type="PANTHER" id="PTHR39323:SF1">
    <property type="entry name" value="BLR1149 PROTEIN"/>
    <property type="match status" value="1"/>
</dbReference>
<dbReference type="Gene3D" id="3.60.21.10">
    <property type="match status" value="1"/>
</dbReference>
<dbReference type="PANTHER" id="PTHR39323">
    <property type="entry name" value="BLR1149 PROTEIN"/>
    <property type="match status" value="1"/>
</dbReference>
<comment type="caution">
    <text evidence="1">The sequence shown here is derived from an EMBL/GenBank/DDBJ whole genome shotgun (WGS) entry which is preliminary data.</text>
</comment>
<dbReference type="NCBIfam" id="TIGR04123">
    <property type="entry name" value="P_estr_lig_assc"/>
    <property type="match status" value="1"/>
</dbReference>
<dbReference type="PIRSF" id="PIRSF000887">
    <property type="entry name" value="Pesterase_MJ0037"/>
    <property type="match status" value="1"/>
</dbReference>
<organism evidence="1 2">
    <name type="scientific">Stenotrophomonas maltophilia</name>
    <name type="common">Pseudomonas maltophilia</name>
    <name type="synonym">Xanthomonas maltophilia</name>
    <dbReference type="NCBI Taxonomy" id="40324"/>
    <lineage>
        <taxon>Bacteria</taxon>
        <taxon>Pseudomonadati</taxon>
        <taxon>Pseudomonadota</taxon>
        <taxon>Gammaproteobacteria</taxon>
        <taxon>Lysobacterales</taxon>
        <taxon>Lysobacteraceae</taxon>
        <taxon>Stenotrophomonas</taxon>
        <taxon>Stenotrophomonas maltophilia group</taxon>
    </lineage>
</organism>
<dbReference type="OrthoDB" id="9795838at2"/>
<name>A0A246HK16_STEMA</name>
<evidence type="ECO:0000313" key="2">
    <source>
        <dbReference type="Proteomes" id="UP000198157"/>
    </source>
</evidence>
<dbReference type="InterPro" id="IPR026336">
    <property type="entry name" value="PdeM-like"/>
</dbReference>
<dbReference type="InterPro" id="IPR029052">
    <property type="entry name" value="Metallo-depent_PP-like"/>
</dbReference>
<dbReference type="SUPFAM" id="SSF56300">
    <property type="entry name" value="Metallo-dependent phosphatases"/>
    <property type="match status" value="1"/>
</dbReference>
<dbReference type="EMBL" id="NIVS01000040">
    <property type="protein sequence ID" value="OWQ51544.1"/>
    <property type="molecule type" value="Genomic_DNA"/>
</dbReference>
<proteinExistence type="predicted"/>